<accession>A0A811R9Z1</accession>
<keyword evidence="1" id="KW-0479">Metal-binding</keyword>
<dbReference type="PANTHER" id="PTHR46719">
    <property type="entry name" value="TRANSCRIPTION FACTOR C2H2 FAMILY-RELATED"/>
    <property type="match status" value="1"/>
</dbReference>
<keyword evidence="1" id="KW-0862">Zinc</keyword>
<keyword evidence="5" id="KW-1185">Reference proteome</keyword>
<comment type="caution">
    <text evidence="4">The sequence shown here is derived from an EMBL/GenBank/DDBJ whole genome shotgun (WGS) entry which is preliminary data.</text>
</comment>
<evidence type="ECO:0000256" key="2">
    <source>
        <dbReference type="SAM" id="MobiDB-lite"/>
    </source>
</evidence>
<dbReference type="Proteomes" id="UP000604825">
    <property type="component" value="Unassembled WGS sequence"/>
</dbReference>
<dbReference type="InterPro" id="IPR001841">
    <property type="entry name" value="Znf_RING"/>
</dbReference>
<evidence type="ECO:0000313" key="5">
    <source>
        <dbReference type="Proteomes" id="UP000604825"/>
    </source>
</evidence>
<gene>
    <name evidence="4" type="ORF">NCGR_LOCUS50134</name>
</gene>
<proteinExistence type="predicted"/>
<dbReference type="PANTHER" id="PTHR46719:SF26">
    <property type="entry name" value="RING-TYPE DOMAIN-CONTAINING PROTEIN"/>
    <property type="match status" value="1"/>
</dbReference>
<dbReference type="Pfam" id="PF13639">
    <property type="entry name" value="zf-RING_2"/>
    <property type="match status" value="1"/>
</dbReference>
<sequence>MTKNTVLIAASVAALLVFSAATFLCSKRRRHGRRAPSASHRRDAAGDDVELGHGHGAAPGLDDAALAAYPTLLYSSSSEKEKEKEKDEETEGPRDGAGETAAAAGGSGSDAARCAVCLADYADGDELRRLPGCRHAFHRGCVDQWLRRRPTCPVCRAPPPPAAKGAAGSPAA</sequence>
<dbReference type="InterPro" id="IPR045899">
    <property type="entry name" value="ATL71-like"/>
</dbReference>
<feature type="compositionally biased region" description="Basic and acidic residues" evidence="2">
    <location>
        <begin position="40"/>
        <end position="53"/>
    </location>
</feature>
<keyword evidence="1" id="KW-0863">Zinc-finger</keyword>
<dbReference type="FunFam" id="3.30.40.10:FF:000497">
    <property type="entry name" value="RING-H2 finger protein ATL73"/>
    <property type="match status" value="1"/>
</dbReference>
<feature type="domain" description="RING-type" evidence="3">
    <location>
        <begin position="114"/>
        <end position="156"/>
    </location>
</feature>
<protein>
    <recommendedName>
        <fullName evidence="3">RING-type domain-containing protein</fullName>
    </recommendedName>
</protein>
<dbReference type="SMART" id="SM00184">
    <property type="entry name" value="RING"/>
    <property type="match status" value="1"/>
</dbReference>
<dbReference type="PROSITE" id="PS50089">
    <property type="entry name" value="ZF_RING_2"/>
    <property type="match status" value="1"/>
</dbReference>
<dbReference type="AlphaFoldDB" id="A0A811R9Z1"/>
<dbReference type="GO" id="GO:0008270">
    <property type="term" value="F:zinc ion binding"/>
    <property type="evidence" value="ECO:0007669"/>
    <property type="project" value="UniProtKB-KW"/>
</dbReference>
<name>A0A811R9Z1_9POAL</name>
<evidence type="ECO:0000313" key="4">
    <source>
        <dbReference type="EMBL" id="CAD6266829.1"/>
    </source>
</evidence>
<dbReference type="OrthoDB" id="678282at2759"/>
<dbReference type="EMBL" id="CAJGYO010000014">
    <property type="protein sequence ID" value="CAD6266829.1"/>
    <property type="molecule type" value="Genomic_DNA"/>
</dbReference>
<organism evidence="4 5">
    <name type="scientific">Miscanthus lutarioriparius</name>
    <dbReference type="NCBI Taxonomy" id="422564"/>
    <lineage>
        <taxon>Eukaryota</taxon>
        <taxon>Viridiplantae</taxon>
        <taxon>Streptophyta</taxon>
        <taxon>Embryophyta</taxon>
        <taxon>Tracheophyta</taxon>
        <taxon>Spermatophyta</taxon>
        <taxon>Magnoliopsida</taxon>
        <taxon>Liliopsida</taxon>
        <taxon>Poales</taxon>
        <taxon>Poaceae</taxon>
        <taxon>PACMAD clade</taxon>
        <taxon>Panicoideae</taxon>
        <taxon>Andropogonodae</taxon>
        <taxon>Andropogoneae</taxon>
        <taxon>Saccharinae</taxon>
        <taxon>Miscanthus</taxon>
    </lineage>
</organism>
<dbReference type="Gene3D" id="3.30.40.10">
    <property type="entry name" value="Zinc/RING finger domain, C3HC4 (zinc finger)"/>
    <property type="match status" value="1"/>
</dbReference>
<evidence type="ECO:0000259" key="3">
    <source>
        <dbReference type="PROSITE" id="PS50089"/>
    </source>
</evidence>
<dbReference type="SUPFAM" id="SSF57850">
    <property type="entry name" value="RING/U-box"/>
    <property type="match status" value="1"/>
</dbReference>
<feature type="region of interest" description="Disordered" evidence="2">
    <location>
        <begin position="74"/>
        <end position="108"/>
    </location>
</feature>
<reference evidence="4" key="1">
    <citation type="submission" date="2020-10" db="EMBL/GenBank/DDBJ databases">
        <authorList>
            <person name="Han B."/>
            <person name="Lu T."/>
            <person name="Zhao Q."/>
            <person name="Huang X."/>
            <person name="Zhao Y."/>
        </authorList>
    </citation>
    <scope>NUCLEOTIDE SEQUENCE</scope>
</reference>
<dbReference type="CDD" id="cd16461">
    <property type="entry name" value="RING-H2_EL5-like"/>
    <property type="match status" value="1"/>
</dbReference>
<feature type="region of interest" description="Disordered" evidence="2">
    <location>
        <begin position="31"/>
        <end position="57"/>
    </location>
</feature>
<dbReference type="InterPro" id="IPR013083">
    <property type="entry name" value="Znf_RING/FYVE/PHD"/>
</dbReference>
<evidence type="ECO:0000256" key="1">
    <source>
        <dbReference type="PROSITE-ProRule" id="PRU00175"/>
    </source>
</evidence>
<feature type="compositionally biased region" description="Basic and acidic residues" evidence="2">
    <location>
        <begin position="78"/>
        <end position="97"/>
    </location>
</feature>
<feature type="compositionally biased region" description="Low complexity" evidence="2">
    <location>
        <begin position="98"/>
        <end position="108"/>
    </location>
</feature>